<evidence type="ECO:0000313" key="2">
    <source>
        <dbReference type="Proteomes" id="UP000251960"/>
    </source>
</evidence>
<dbReference type="Gene3D" id="1.25.70.10">
    <property type="entry name" value="Transcription termination factor 3, mitochondrial"/>
    <property type="match status" value="1"/>
</dbReference>
<name>A0A3L6ENB5_MAIZE</name>
<dbReference type="AlphaFoldDB" id="A0A3L6ENB5"/>
<dbReference type="EMBL" id="NCVQ01000006">
    <property type="protein sequence ID" value="PWZ22063.1"/>
    <property type="molecule type" value="Genomic_DNA"/>
</dbReference>
<protein>
    <submittedName>
        <fullName evidence="1">Uncharacterized protein</fullName>
    </submittedName>
</protein>
<accession>A0A3L6ENB5</accession>
<evidence type="ECO:0000313" key="1">
    <source>
        <dbReference type="EMBL" id="PWZ22063.1"/>
    </source>
</evidence>
<dbReference type="InterPro" id="IPR038538">
    <property type="entry name" value="MTERF_sf"/>
</dbReference>
<reference evidence="1 2" key="1">
    <citation type="journal article" date="2018" name="Nat. Genet.">
        <title>Extensive intraspecific gene order and gene structural variations between Mo17 and other maize genomes.</title>
        <authorList>
            <person name="Sun S."/>
            <person name="Zhou Y."/>
            <person name="Chen J."/>
            <person name="Shi J."/>
            <person name="Zhao H."/>
            <person name="Zhao H."/>
            <person name="Song W."/>
            <person name="Zhang M."/>
            <person name="Cui Y."/>
            <person name="Dong X."/>
            <person name="Liu H."/>
            <person name="Ma X."/>
            <person name="Jiao Y."/>
            <person name="Wang B."/>
            <person name="Wei X."/>
            <person name="Stein J.C."/>
            <person name="Glaubitz J.C."/>
            <person name="Lu F."/>
            <person name="Yu G."/>
            <person name="Liang C."/>
            <person name="Fengler K."/>
            <person name="Li B."/>
            <person name="Rafalski A."/>
            <person name="Schnable P.S."/>
            <person name="Ware D.H."/>
            <person name="Buckler E.S."/>
            <person name="Lai J."/>
        </authorList>
    </citation>
    <scope>NUCLEOTIDE SEQUENCE [LARGE SCALE GENOMIC DNA]</scope>
    <source>
        <strain evidence="2">cv. Missouri 17</strain>
        <tissue evidence="1">Seedling</tissue>
    </source>
</reference>
<proteinExistence type="predicted"/>
<sequence>MCPSVLTASVRADLRPVFAFLSADLGVPESAHRRVEIKCPRVLACSVRDQLRPALIYLRRLVGRLGFSS</sequence>
<comment type="caution">
    <text evidence="1">The sequence shown here is derived from an EMBL/GenBank/DDBJ whole genome shotgun (WGS) entry which is preliminary data.</text>
</comment>
<gene>
    <name evidence="1" type="ORF">Zm00014a_039250</name>
</gene>
<organism evidence="1 2">
    <name type="scientific">Zea mays</name>
    <name type="common">Maize</name>
    <dbReference type="NCBI Taxonomy" id="4577"/>
    <lineage>
        <taxon>Eukaryota</taxon>
        <taxon>Viridiplantae</taxon>
        <taxon>Streptophyta</taxon>
        <taxon>Embryophyta</taxon>
        <taxon>Tracheophyta</taxon>
        <taxon>Spermatophyta</taxon>
        <taxon>Magnoliopsida</taxon>
        <taxon>Liliopsida</taxon>
        <taxon>Poales</taxon>
        <taxon>Poaceae</taxon>
        <taxon>PACMAD clade</taxon>
        <taxon>Panicoideae</taxon>
        <taxon>Andropogonodae</taxon>
        <taxon>Andropogoneae</taxon>
        <taxon>Tripsacinae</taxon>
        <taxon>Zea</taxon>
    </lineage>
</organism>
<dbReference type="Proteomes" id="UP000251960">
    <property type="component" value="Chromosome 5"/>
</dbReference>